<keyword evidence="1" id="KW-0472">Membrane</keyword>
<keyword evidence="1" id="KW-0812">Transmembrane</keyword>
<dbReference type="Proteomes" id="UP000015105">
    <property type="component" value="Chromosome 6D"/>
</dbReference>
<accession>A0A453NDN6</accession>
<dbReference type="AlphaFoldDB" id="A0A453NDN6"/>
<dbReference type="Gramene" id="AET6Gv20338900.5">
    <property type="protein sequence ID" value="AET6Gv20338900.5"/>
    <property type="gene ID" value="AET6Gv20338900"/>
</dbReference>
<reference evidence="2" key="4">
    <citation type="submission" date="2019-03" db="UniProtKB">
        <authorList>
            <consortium name="EnsemblPlants"/>
        </authorList>
    </citation>
    <scope>IDENTIFICATION</scope>
</reference>
<keyword evidence="1" id="KW-1133">Transmembrane helix</keyword>
<keyword evidence="3" id="KW-1185">Reference proteome</keyword>
<reference evidence="2" key="3">
    <citation type="journal article" date="2017" name="Nature">
        <title>Genome sequence of the progenitor of the wheat D genome Aegilops tauschii.</title>
        <authorList>
            <person name="Luo M.C."/>
            <person name="Gu Y.Q."/>
            <person name="Puiu D."/>
            <person name="Wang H."/>
            <person name="Twardziok S.O."/>
            <person name="Deal K.R."/>
            <person name="Huo N."/>
            <person name="Zhu T."/>
            <person name="Wang L."/>
            <person name="Wang Y."/>
            <person name="McGuire P.E."/>
            <person name="Liu S."/>
            <person name="Long H."/>
            <person name="Ramasamy R.K."/>
            <person name="Rodriguez J.C."/>
            <person name="Van S.L."/>
            <person name="Yuan L."/>
            <person name="Wang Z."/>
            <person name="Xia Z."/>
            <person name="Xiao L."/>
            <person name="Anderson O.D."/>
            <person name="Ouyang S."/>
            <person name="Liang Y."/>
            <person name="Zimin A.V."/>
            <person name="Pertea G."/>
            <person name="Qi P."/>
            <person name="Bennetzen J.L."/>
            <person name="Dai X."/>
            <person name="Dawson M.W."/>
            <person name="Muller H.G."/>
            <person name="Kugler K."/>
            <person name="Rivarola-Duarte L."/>
            <person name="Spannagl M."/>
            <person name="Mayer K.F.X."/>
            <person name="Lu F.H."/>
            <person name="Bevan M.W."/>
            <person name="Leroy P."/>
            <person name="Li P."/>
            <person name="You F.M."/>
            <person name="Sun Q."/>
            <person name="Liu Z."/>
            <person name="Lyons E."/>
            <person name="Wicker T."/>
            <person name="Salzberg S.L."/>
            <person name="Devos K.M."/>
            <person name="Dvorak J."/>
        </authorList>
    </citation>
    <scope>NUCLEOTIDE SEQUENCE [LARGE SCALE GENOMIC DNA]</scope>
    <source>
        <strain evidence="2">cv. AL8/78</strain>
    </source>
</reference>
<reference evidence="3" key="1">
    <citation type="journal article" date="2014" name="Science">
        <title>Ancient hybridizations among the ancestral genomes of bread wheat.</title>
        <authorList>
            <consortium name="International Wheat Genome Sequencing Consortium,"/>
            <person name="Marcussen T."/>
            <person name="Sandve S.R."/>
            <person name="Heier L."/>
            <person name="Spannagl M."/>
            <person name="Pfeifer M."/>
            <person name="Jakobsen K.S."/>
            <person name="Wulff B.B."/>
            <person name="Steuernagel B."/>
            <person name="Mayer K.F."/>
            <person name="Olsen O.A."/>
        </authorList>
    </citation>
    <scope>NUCLEOTIDE SEQUENCE [LARGE SCALE GENOMIC DNA]</scope>
    <source>
        <strain evidence="3">cv. AL8/78</strain>
    </source>
</reference>
<reference evidence="2" key="5">
    <citation type="journal article" date="2021" name="G3 (Bethesda)">
        <title>Aegilops tauschii genome assembly Aet v5.0 features greater sequence contiguity and improved annotation.</title>
        <authorList>
            <person name="Wang L."/>
            <person name="Zhu T."/>
            <person name="Rodriguez J.C."/>
            <person name="Deal K.R."/>
            <person name="Dubcovsky J."/>
            <person name="McGuire P.E."/>
            <person name="Lux T."/>
            <person name="Spannagl M."/>
            <person name="Mayer K.F.X."/>
            <person name="Baldrich P."/>
            <person name="Meyers B.C."/>
            <person name="Huo N."/>
            <person name="Gu Y.Q."/>
            <person name="Zhou H."/>
            <person name="Devos K.M."/>
            <person name="Bennetzen J.L."/>
            <person name="Unver T."/>
            <person name="Budak H."/>
            <person name="Gulick P.J."/>
            <person name="Galiba G."/>
            <person name="Kalapos B."/>
            <person name="Nelson D.R."/>
            <person name="Li P."/>
            <person name="You F.M."/>
            <person name="Luo M.C."/>
            <person name="Dvorak J."/>
        </authorList>
    </citation>
    <scope>NUCLEOTIDE SEQUENCE [LARGE SCALE GENOMIC DNA]</scope>
    <source>
        <strain evidence="2">cv. AL8/78</strain>
    </source>
</reference>
<evidence type="ECO:0000313" key="2">
    <source>
        <dbReference type="EnsemblPlants" id="AET6Gv20338900.5"/>
    </source>
</evidence>
<dbReference type="EnsemblPlants" id="AET6Gv20338900.5">
    <property type="protein sequence ID" value="AET6Gv20338900.5"/>
    <property type="gene ID" value="AET6Gv20338900"/>
</dbReference>
<evidence type="ECO:0000256" key="1">
    <source>
        <dbReference type="SAM" id="Phobius"/>
    </source>
</evidence>
<reference evidence="3" key="2">
    <citation type="journal article" date="2017" name="Nat. Plants">
        <title>The Aegilops tauschii genome reveals multiple impacts of transposons.</title>
        <authorList>
            <person name="Zhao G."/>
            <person name="Zou C."/>
            <person name="Li K."/>
            <person name="Wang K."/>
            <person name="Li T."/>
            <person name="Gao L."/>
            <person name="Zhang X."/>
            <person name="Wang H."/>
            <person name="Yang Z."/>
            <person name="Liu X."/>
            <person name="Jiang W."/>
            <person name="Mao L."/>
            <person name="Kong X."/>
            <person name="Jiao Y."/>
            <person name="Jia J."/>
        </authorList>
    </citation>
    <scope>NUCLEOTIDE SEQUENCE [LARGE SCALE GENOMIC DNA]</scope>
    <source>
        <strain evidence="3">cv. AL8/78</strain>
    </source>
</reference>
<organism evidence="2 3">
    <name type="scientific">Aegilops tauschii subsp. strangulata</name>
    <name type="common">Goatgrass</name>
    <dbReference type="NCBI Taxonomy" id="200361"/>
    <lineage>
        <taxon>Eukaryota</taxon>
        <taxon>Viridiplantae</taxon>
        <taxon>Streptophyta</taxon>
        <taxon>Embryophyta</taxon>
        <taxon>Tracheophyta</taxon>
        <taxon>Spermatophyta</taxon>
        <taxon>Magnoliopsida</taxon>
        <taxon>Liliopsida</taxon>
        <taxon>Poales</taxon>
        <taxon>Poaceae</taxon>
        <taxon>BOP clade</taxon>
        <taxon>Pooideae</taxon>
        <taxon>Triticodae</taxon>
        <taxon>Triticeae</taxon>
        <taxon>Triticinae</taxon>
        <taxon>Aegilops</taxon>
    </lineage>
</organism>
<proteinExistence type="predicted"/>
<name>A0A453NDN6_AEGTS</name>
<evidence type="ECO:0000313" key="3">
    <source>
        <dbReference type="Proteomes" id="UP000015105"/>
    </source>
</evidence>
<feature type="transmembrane region" description="Helical" evidence="1">
    <location>
        <begin position="20"/>
        <end position="41"/>
    </location>
</feature>
<protein>
    <submittedName>
        <fullName evidence="2">Uncharacterized protein</fullName>
    </submittedName>
</protein>
<sequence>MSRDGVIHYGCSDGCLFSVLSNWVLLVMLCLCSQCLSFHIWGCVQGCKLCRPWCFLY</sequence>